<name>A0A1I2VVV7_9FIRM</name>
<organism evidence="2 3">
    <name type="scientific">Desulfotruncus arcticus DSM 17038</name>
    <dbReference type="NCBI Taxonomy" id="1121424"/>
    <lineage>
        <taxon>Bacteria</taxon>
        <taxon>Bacillati</taxon>
        <taxon>Bacillota</taxon>
        <taxon>Clostridia</taxon>
        <taxon>Eubacteriales</taxon>
        <taxon>Desulfallaceae</taxon>
        <taxon>Desulfotruncus</taxon>
    </lineage>
</organism>
<evidence type="ECO:0000259" key="1">
    <source>
        <dbReference type="Pfam" id="PF13577"/>
    </source>
</evidence>
<evidence type="ECO:0000313" key="3">
    <source>
        <dbReference type="Proteomes" id="UP000199337"/>
    </source>
</evidence>
<dbReference type="Gene3D" id="3.10.450.50">
    <property type="match status" value="1"/>
</dbReference>
<dbReference type="EMBL" id="FOOX01000012">
    <property type="protein sequence ID" value="SFG92507.1"/>
    <property type="molecule type" value="Genomic_DNA"/>
</dbReference>
<evidence type="ECO:0000313" key="2">
    <source>
        <dbReference type="EMBL" id="SFG92507.1"/>
    </source>
</evidence>
<dbReference type="InterPro" id="IPR032710">
    <property type="entry name" value="NTF2-like_dom_sf"/>
</dbReference>
<dbReference type="RefSeq" id="WP_207648201.1">
    <property type="nucleotide sequence ID" value="NZ_FOOX01000012.1"/>
</dbReference>
<dbReference type="SUPFAM" id="SSF54427">
    <property type="entry name" value="NTF2-like"/>
    <property type="match status" value="1"/>
</dbReference>
<protein>
    <submittedName>
        <fullName evidence="2">SnoaL-like domain-containing protein</fullName>
    </submittedName>
</protein>
<dbReference type="Pfam" id="PF13577">
    <property type="entry name" value="SnoaL_4"/>
    <property type="match status" value="1"/>
</dbReference>
<reference evidence="3" key="1">
    <citation type="submission" date="2016-10" db="EMBL/GenBank/DDBJ databases">
        <authorList>
            <person name="Varghese N."/>
            <person name="Submissions S."/>
        </authorList>
    </citation>
    <scope>NUCLEOTIDE SEQUENCE [LARGE SCALE GENOMIC DNA]</scope>
    <source>
        <strain evidence="3">DSM 17038</strain>
    </source>
</reference>
<dbReference type="AlphaFoldDB" id="A0A1I2VVV7"/>
<dbReference type="Proteomes" id="UP000199337">
    <property type="component" value="Unassembled WGS sequence"/>
</dbReference>
<proteinExistence type="predicted"/>
<dbReference type="STRING" id="341036.SAMN05660649_03151"/>
<dbReference type="InterPro" id="IPR037401">
    <property type="entry name" value="SnoaL-like"/>
</dbReference>
<keyword evidence="3" id="KW-1185">Reference proteome</keyword>
<sequence>MNEKAVQQQEQDMTTELTKLTDRAQISELLSRYCSFVDDKCFNIAAVEATFTPDGCYVRPNGSAAVGPEAIASEAKTFSRFRAMQHVTSDHIIDLEGDTARLRANMIAMHLWSEEESDPRSLQTHFVAGGIFEAVAVRTVDGWRFKELKSRITWRTGGGMSAVARIGSPSN</sequence>
<accession>A0A1I2VVV7</accession>
<gene>
    <name evidence="2" type="ORF">SAMN05660649_03151</name>
</gene>
<feature type="domain" description="SnoaL-like" evidence="1">
    <location>
        <begin position="19"/>
        <end position="148"/>
    </location>
</feature>